<accession>A0A378N8D4</accession>
<protein>
    <submittedName>
        <fullName evidence="1">3-deoxy-manno-octulosonate cytidylyltransferase</fullName>
        <ecNumber evidence="1">2.7.7.38</ecNumber>
    </submittedName>
</protein>
<gene>
    <name evidence="1" type="primary">kdsB_1</name>
    <name evidence="1" type="ORF">NCTC10638_03903</name>
</gene>
<organism evidence="1 2">
    <name type="scientific">Mannheimia haemolytica</name>
    <name type="common">Pasteurella haemolytica</name>
    <dbReference type="NCBI Taxonomy" id="75985"/>
    <lineage>
        <taxon>Bacteria</taxon>
        <taxon>Pseudomonadati</taxon>
        <taxon>Pseudomonadota</taxon>
        <taxon>Gammaproteobacteria</taxon>
        <taxon>Pasteurellales</taxon>
        <taxon>Pasteurellaceae</taxon>
        <taxon>Mannheimia</taxon>
    </lineage>
</organism>
<name>A0A378N8D4_MANHA</name>
<dbReference type="Gene3D" id="3.90.550.10">
    <property type="entry name" value="Spore Coat Polysaccharide Biosynthesis Protein SpsA, Chain A"/>
    <property type="match status" value="1"/>
</dbReference>
<dbReference type="Proteomes" id="UP000254802">
    <property type="component" value="Unassembled WGS sequence"/>
</dbReference>
<proteinExistence type="predicted"/>
<keyword evidence="1" id="KW-0548">Nucleotidyltransferase</keyword>
<sequence>MKQYVAWQPTQLEQLESLEQLRALWHGEKIHIEPAKEARKWGWIRRKIWKECEPF</sequence>
<dbReference type="InterPro" id="IPR029044">
    <property type="entry name" value="Nucleotide-diphossugar_trans"/>
</dbReference>
<evidence type="ECO:0000313" key="1">
    <source>
        <dbReference type="EMBL" id="STY64713.1"/>
    </source>
</evidence>
<dbReference type="GO" id="GO:0008690">
    <property type="term" value="F:3-deoxy-manno-octulosonate cytidylyltransferase activity"/>
    <property type="evidence" value="ECO:0007669"/>
    <property type="project" value="UniProtKB-EC"/>
</dbReference>
<dbReference type="EMBL" id="UGPN01000002">
    <property type="protein sequence ID" value="STY64713.1"/>
    <property type="molecule type" value="Genomic_DNA"/>
</dbReference>
<dbReference type="AlphaFoldDB" id="A0A378N8D4"/>
<evidence type="ECO:0000313" key="2">
    <source>
        <dbReference type="Proteomes" id="UP000254802"/>
    </source>
</evidence>
<reference evidence="1 2" key="1">
    <citation type="submission" date="2018-06" db="EMBL/GenBank/DDBJ databases">
        <authorList>
            <consortium name="Pathogen Informatics"/>
            <person name="Doyle S."/>
        </authorList>
    </citation>
    <scope>NUCLEOTIDE SEQUENCE [LARGE SCALE GENOMIC DNA]</scope>
    <source>
        <strain evidence="1 2">NCTC10638</strain>
    </source>
</reference>
<dbReference type="EC" id="2.7.7.38" evidence="1"/>
<keyword evidence="1" id="KW-0808">Transferase</keyword>